<feature type="signal peptide" evidence="1">
    <location>
        <begin position="1"/>
        <end position="18"/>
    </location>
</feature>
<dbReference type="eggNOG" id="ENOG502ZSMT">
    <property type="taxonomic scope" value="Bacteria"/>
</dbReference>
<evidence type="ECO:0000256" key="1">
    <source>
        <dbReference type="SAM" id="SignalP"/>
    </source>
</evidence>
<dbReference type="AlphaFoldDB" id="D1AJZ6"/>
<organism evidence="2 3">
    <name type="scientific">Sebaldella termitidis (strain ATCC 33386 / NCTC 11300)</name>
    <dbReference type="NCBI Taxonomy" id="526218"/>
    <lineage>
        <taxon>Bacteria</taxon>
        <taxon>Fusobacteriati</taxon>
        <taxon>Fusobacteriota</taxon>
        <taxon>Fusobacteriia</taxon>
        <taxon>Fusobacteriales</taxon>
        <taxon>Leptotrichiaceae</taxon>
        <taxon>Sebaldella</taxon>
    </lineage>
</organism>
<evidence type="ECO:0008006" key="4">
    <source>
        <dbReference type="Google" id="ProtNLM"/>
    </source>
</evidence>
<reference evidence="3" key="1">
    <citation type="submission" date="2009-09" db="EMBL/GenBank/DDBJ databases">
        <title>The complete chromosome of Sebaldella termitidis ATCC 33386.</title>
        <authorList>
            <consortium name="US DOE Joint Genome Institute (JGI-PGF)"/>
            <person name="Lucas S."/>
            <person name="Copeland A."/>
            <person name="Lapidus A."/>
            <person name="Glavina del Rio T."/>
            <person name="Dalin E."/>
            <person name="Tice H."/>
            <person name="Bruce D."/>
            <person name="Goodwin L."/>
            <person name="Pitluck S."/>
            <person name="Kyrpides N."/>
            <person name="Mavromatis K."/>
            <person name="Ivanova N."/>
            <person name="Mikhailova N."/>
            <person name="Sims D."/>
            <person name="Meincke L."/>
            <person name="Brettin T."/>
            <person name="Detter J.C."/>
            <person name="Han C."/>
            <person name="Larimer F."/>
            <person name="Land M."/>
            <person name="Hauser L."/>
            <person name="Markowitz V."/>
            <person name="Cheng J.F."/>
            <person name="Hugenholtz P."/>
            <person name="Woyke T."/>
            <person name="Wu D."/>
            <person name="Eisen J.A."/>
        </authorList>
    </citation>
    <scope>NUCLEOTIDE SEQUENCE [LARGE SCALE GENOMIC DNA]</scope>
    <source>
        <strain evidence="3">ATCC 33386 / NCTC 11300</strain>
    </source>
</reference>
<feature type="chain" id="PRO_5003020820" description="Lipoprotein" evidence="1">
    <location>
        <begin position="19"/>
        <end position="177"/>
    </location>
</feature>
<evidence type="ECO:0000313" key="2">
    <source>
        <dbReference type="EMBL" id="ACZ07053.1"/>
    </source>
</evidence>
<dbReference type="Proteomes" id="UP000000845">
    <property type="component" value="Chromosome"/>
</dbReference>
<dbReference type="KEGG" id="str:Sterm_0168"/>
<evidence type="ECO:0000313" key="3">
    <source>
        <dbReference type="Proteomes" id="UP000000845"/>
    </source>
</evidence>
<reference evidence="2 3" key="2">
    <citation type="journal article" date="2010" name="Stand. Genomic Sci.">
        <title>Complete genome sequence of Sebaldella termitidis type strain (NCTC 11300).</title>
        <authorList>
            <person name="Harmon-Smith M."/>
            <person name="Celia L."/>
            <person name="Chertkov O."/>
            <person name="Lapidus A."/>
            <person name="Copeland A."/>
            <person name="Glavina Del Rio T."/>
            <person name="Nolan M."/>
            <person name="Lucas S."/>
            <person name="Tice H."/>
            <person name="Cheng J.F."/>
            <person name="Han C."/>
            <person name="Detter J.C."/>
            <person name="Bruce D."/>
            <person name="Goodwin L."/>
            <person name="Pitluck S."/>
            <person name="Pati A."/>
            <person name="Liolios K."/>
            <person name="Ivanova N."/>
            <person name="Mavromatis K."/>
            <person name="Mikhailova N."/>
            <person name="Chen A."/>
            <person name="Palaniappan K."/>
            <person name="Land M."/>
            <person name="Hauser L."/>
            <person name="Chang Y.J."/>
            <person name="Jeffries C.D."/>
            <person name="Brettin T."/>
            <person name="Goker M."/>
            <person name="Beck B."/>
            <person name="Bristow J."/>
            <person name="Eisen J.A."/>
            <person name="Markowitz V."/>
            <person name="Hugenholtz P."/>
            <person name="Kyrpides N.C."/>
            <person name="Klenk H.P."/>
            <person name="Chen F."/>
        </authorList>
    </citation>
    <scope>NUCLEOTIDE SEQUENCE [LARGE SCALE GENOMIC DNA]</scope>
    <source>
        <strain evidence="3">ATCC 33386 / NCTC 11300</strain>
    </source>
</reference>
<accession>D1AJZ6</accession>
<protein>
    <recommendedName>
        <fullName evidence="4">Lipoprotein</fullName>
    </recommendedName>
</protein>
<keyword evidence="3" id="KW-1185">Reference proteome</keyword>
<sequence length="177" mass="20190">MKKFFIMLLMLLFVFSCGKEKQPEKVEAKETVQENLFKNIDVDKLSRRLEKKIEVNGMKVDSFEDLNSDGKVFYYSTINGNKNEIITINYENLTPTAIVGKVTGKDESNMETFRKLSLSVIMASDTKLTDEDAQIIYEELLNKLENATSSTVVTKNNLTYGIEVIFGTEDELIIYAK</sequence>
<dbReference type="PROSITE" id="PS51257">
    <property type="entry name" value="PROKAR_LIPOPROTEIN"/>
    <property type="match status" value="1"/>
</dbReference>
<dbReference type="STRING" id="526218.Sterm_0168"/>
<keyword evidence="1" id="KW-0732">Signal</keyword>
<name>D1AJZ6_SEBTE</name>
<proteinExistence type="predicted"/>
<dbReference type="EMBL" id="CP001739">
    <property type="protein sequence ID" value="ACZ07053.1"/>
    <property type="molecule type" value="Genomic_DNA"/>
</dbReference>
<gene>
    <name evidence="2" type="ordered locus">Sterm_0168</name>
</gene>
<dbReference type="HOGENOM" id="CLU_1516901_0_0_0"/>
<dbReference type="RefSeq" id="WP_012859652.1">
    <property type="nucleotide sequence ID" value="NC_013517.1"/>
</dbReference>